<keyword evidence="1" id="KW-0393">Immunoglobulin domain</keyword>
<evidence type="ECO:0000313" key="5">
    <source>
        <dbReference type="EMBL" id="KAK2868946.1"/>
    </source>
</evidence>
<keyword evidence="2" id="KW-0472">Membrane</keyword>
<protein>
    <recommendedName>
        <fullName evidence="4">Ig-like domain-containing protein</fullName>
    </recommendedName>
</protein>
<keyword evidence="2" id="KW-0812">Transmembrane</keyword>
<comment type="caution">
    <text evidence="5">The sequence shown here is derived from an EMBL/GenBank/DDBJ whole genome shotgun (WGS) entry which is preliminary data.</text>
</comment>
<dbReference type="Pfam" id="PF07686">
    <property type="entry name" value="V-set"/>
    <property type="match status" value="1"/>
</dbReference>
<dbReference type="SUPFAM" id="SSF48726">
    <property type="entry name" value="Immunoglobulin"/>
    <property type="match status" value="1"/>
</dbReference>
<dbReference type="Proteomes" id="UP001187315">
    <property type="component" value="Unassembled WGS sequence"/>
</dbReference>
<dbReference type="InterPro" id="IPR007110">
    <property type="entry name" value="Ig-like_dom"/>
</dbReference>
<dbReference type="Gene3D" id="2.60.40.10">
    <property type="entry name" value="Immunoglobulins"/>
    <property type="match status" value="1"/>
</dbReference>
<dbReference type="AlphaFoldDB" id="A0AA88NY72"/>
<feature type="domain" description="Ig-like" evidence="4">
    <location>
        <begin position="30"/>
        <end position="125"/>
    </location>
</feature>
<evidence type="ECO:0000313" key="6">
    <source>
        <dbReference type="Proteomes" id="UP001187315"/>
    </source>
</evidence>
<proteinExistence type="predicted"/>
<dbReference type="GO" id="GO:0009897">
    <property type="term" value="C:external side of plasma membrane"/>
    <property type="evidence" value="ECO:0007669"/>
    <property type="project" value="TreeGrafter"/>
</dbReference>
<dbReference type="PANTHER" id="PTHR14334">
    <property type="entry name" value="B-CELL ANTIGEN RECEPTOR COMPLEX-ASSOCIATED PROTEIN"/>
    <property type="match status" value="1"/>
</dbReference>
<name>A0AA88NY72_TACVA</name>
<reference evidence="5" key="1">
    <citation type="submission" date="2023-08" db="EMBL/GenBank/DDBJ databases">
        <title>Pelteobagrus vachellii genome.</title>
        <authorList>
            <person name="Liu H."/>
        </authorList>
    </citation>
    <scope>NUCLEOTIDE SEQUENCE</scope>
    <source>
        <strain evidence="5">PRFRI_2022a</strain>
        <tissue evidence="5">Muscle</tissue>
    </source>
</reference>
<feature type="signal peptide" evidence="3">
    <location>
        <begin position="1"/>
        <end position="20"/>
    </location>
</feature>
<keyword evidence="3" id="KW-0732">Signal</keyword>
<keyword evidence="6" id="KW-1185">Reference proteome</keyword>
<dbReference type="InterPro" id="IPR013106">
    <property type="entry name" value="Ig_V-set"/>
</dbReference>
<dbReference type="EMBL" id="JAVHJS010000001">
    <property type="protein sequence ID" value="KAK2868946.1"/>
    <property type="molecule type" value="Genomic_DNA"/>
</dbReference>
<dbReference type="InterPro" id="IPR036179">
    <property type="entry name" value="Ig-like_dom_sf"/>
</dbReference>
<dbReference type="GO" id="GO:0019815">
    <property type="term" value="C:B cell receptor complex"/>
    <property type="evidence" value="ECO:0007669"/>
    <property type="project" value="TreeGrafter"/>
</dbReference>
<evidence type="ECO:0000256" key="1">
    <source>
        <dbReference type="ARBA" id="ARBA00023319"/>
    </source>
</evidence>
<accession>A0AA88NY72</accession>
<dbReference type="SMART" id="SM00409">
    <property type="entry name" value="IG"/>
    <property type="match status" value="1"/>
</dbReference>
<evidence type="ECO:0000256" key="2">
    <source>
        <dbReference type="SAM" id="Phobius"/>
    </source>
</evidence>
<dbReference type="GO" id="GO:0030183">
    <property type="term" value="P:B cell differentiation"/>
    <property type="evidence" value="ECO:0007669"/>
    <property type="project" value="TreeGrafter"/>
</dbReference>
<evidence type="ECO:0000256" key="3">
    <source>
        <dbReference type="SAM" id="SignalP"/>
    </source>
</evidence>
<feature type="transmembrane region" description="Helical" evidence="2">
    <location>
        <begin position="160"/>
        <end position="183"/>
    </location>
</feature>
<dbReference type="InterPro" id="IPR013783">
    <property type="entry name" value="Ig-like_fold"/>
</dbReference>
<dbReference type="GO" id="GO:0050853">
    <property type="term" value="P:B cell receptor signaling pathway"/>
    <property type="evidence" value="ECO:0007669"/>
    <property type="project" value="TreeGrafter"/>
</dbReference>
<gene>
    <name evidence="5" type="ORF">Q7C36_000817</name>
</gene>
<dbReference type="PROSITE" id="PS50835">
    <property type="entry name" value="IG_LIKE"/>
    <property type="match status" value="1"/>
</dbReference>
<keyword evidence="2" id="KW-1133">Transmembrane helix</keyword>
<sequence>MDYLLNRSFLLLLTVAAVINDRDPGTLIEPKVPTMVTACLGSNTTINCTFFTDVNGLKVKWYFSKTSDFKDQKKIEIHSSNGSNVSRYHEARERTASYLTIRNVTFSDMGWYFCSVTQDIPRLINEHSNGSKLVIYSPTESNLEFNTTTCAPETLKPSPWWLWVALASGGVLIITTVIITTVIRIRKKESPIYENTKEASKRRWKEDQSLHLCIPSKGYTNKQTDTLKPHKYESCPKGSIISQVLDHCFQHSEQV</sequence>
<dbReference type="InterPro" id="IPR003599">
    <property type="entry name" value="Ig_sub"/>
</dbReference>
<organism evidence="5 6">
    <name type="scientific">Tachysurus vachellii</name>
    <name type="common">Darkbarbel catfish</name>
    <name type="synonym">Pelteobagrus vachellii</name>
    <dbReference type="NCBI Taxonomy" id="175792"/>
    <lineage>
        <taxon>Eukaryota</taxon>
        <taxon>Metazoa</taxon>
        <taxon>Chordata</taxon>
        <taxon>Craniata</taxon>
        <taxon>Vertebrata</taxon>
        <taxon>Euteleostomi</taxon>
        <taxon>Actinopterygii</taxon>
        <taxon>Neopterygii</taxon>
        <taxon>Teleostei</taxon>
        <taxon>Ostariophysi</taxon>
        <taxon>Siluriformes</taxon>
        <taxon>Bagridae</taxon>
        <taxon>Tachysurus</taxon>
    </lineage>
</organism>
<feature type="chain" id="PRO_5041724084" description="Ig-like domain-containing protein" evidence="3">
    <location>
        <begin position="21"/>
        <end position="255"/>
    </location>
</feature>
<evidence type="ECO:0000259" key="4">
    <source>
        <dbReference type="PROSITE" id="PS50835"/>
    </source>
</evidence>